<organism evidence="1 2">
    <name type="scientific">Timema podura</name>
    <name type="common">Walking stick</name>
    <dbReference type="NCBI Taxonomy" id="61482"/>
    <lineage>
        <taxon>Eukaryota</taxon>
        <taxon>Metazoa</taxon>
        <taxon>Ecdysozoa</taxon>
        <taxon>Arthropoda</taxon>
        <taxon>Hexapoda</taxon>
        <taxon>Insecta</taxon>
        <taxon>Pterygota</taxon>
        <taxon>Neoptera</taxon>
        <taxon>Polyneoptera</taxon>
        <taxon>Phasmatodea</taxon>
        <taxon>Timematodea</taxon>
        <taxon>Timematoidea</taxon>
        <taxon>Timematidae</taxon>
        <taxon>Timema</taxon>
    </lineage>
</organism>
<comment type="caution">
    <text evidence="1">The sequence shown here is derived from an EMBL/GenBank/DDBJ whole genome shotgun (WGS) entry which is preliminary data.</text>
</comment>
<dbReference type="Proteomes" id="UP001153148">
    <property type="component" value="Unassembled WGS sequence"/>
</dbReference>
<feature type="non-terminal residue" evidence="1">
    <location>
        <position position="78"/>
    </location>
</feature>
<accession>A0ABN7PLQ6</accession>
<proteinExistence type="predicted"/>
<dbReference type="Gene3D" id="3.30.420.110">
    <property type="entry name" value="MutS, connector domain"/>
    <property type="match status" value="1"/>
</dbReference>
<protein>
    <submittedName>
        <fullName evidence="1">Uncharacterized protein</fullName>
    </submittedName>
</protein>
<evidence type="ECO:0000313" key="2">
    <source>
        <dbReference type="Proteomes" id="UP001153148"/>
    </source>
</evidence>
<evidence type="ECO:0000313" key="1">
    <source>
        <dbReference type="EMBL" id="CAG2068427.1"/>
    </source>
</evidence>
<reference evidence="1" key="1">
    <citation type="submission" date="2021-03" db="EMBL/GenBank/DDBJ databases">
        <authorList>
            <person name="Tran Van P."/>
        </authorList>
    </citation>
    <scope>NUCLEOTIDE SEQUENCE</scope>
</reference>
<gene>
    <name evidence="1" type="ORF">TPAB3V08_LOCUS15370</name>
</gene>
<dbReference type="InterPro" id="IPR036678">
    <property type="entry name" value="MutS_con_dom_sf"/>
</dbReference>
<dbReference type="EMBL" id="CAJPIN010089987">
    <property type="protein sequence ID" value="CAG2068427.1"/>
    <property type="molecule type" value="Genomic_DNA"/>
</dbReference>
<keyword evidence="2" id="KW-1185">Reference proteome</keyword>
<sequence>MAMPETNLTTAVCALNAIIKFLELTTDSSNFNQFSLSTMNWSQYVHLDSAAVKALSLIPPPGVTATQAHHSVIGLMDR</sequence>
<name>A0ABN7PLQ6_TIMPD</name>